<dbReference type="GO" id="GO:0004177">
    <property type="term" value="F:aminopeptidase activity"/>
    <property type="evidence" value="ECO:0007669"/>
    <property type="project" value="UniProtKB-EC"/>
</dbReference>
<evidence type="ECO:0000256" key="2">
    <source>
        <dbReference type="ARBA" id="ARBA00011965"/>
    </source>
</evidence>
<dbReference type="EC" id="3.4.11.21" evidence="2"/>
<dbReference type="EMBL" id="QEFC01002717">
    <property type="protein sequence ID" value="KAE9451270.1"/>
    <property type="molecule type" value="Genomic_DNA"/>
</dbReference>
<feature type="compositionally biased region" description="Pro residues" evidence="3">
    <location>
        <begin position="33"/>
        <end position="48"/>
    </location>
</feature>
<dbReference type="OrthoDB" id="9880441at2759"/>
<evidence type="ECO:0000256" key="1">
    <source>
        <dbReference type="ARBA" id="ARBA00001335"/>
    </source>
</evidence>
<organism evidence="4 5">
    <name type="scientific">Rhododendron williamsianum</name>
    <dbReference type="NCBI Taxonomy" id="262921"/>
    <lineage>
        <taxon>Eukaryota</taxon>
        <taxon>Viridiplantae</taxon>
        <taxon>Streptophyta</taxon>
        <taxon>Embryophyta</taxon>
        <taxon>Tracheophyta</taxon>
        <taxon>Spermatophyta</taxon>
        <taxon>Magnoliopsida</taxon>
        <taxon>eudicotyledons</taxon>
        <taxon>Gunneridae</taxon>
        <taxon>Pentapetalae</taxon>
        <taxon>asterids</taxon>
        <taxon>Ericales</taxon>
        <taxon>Ericaceae</taxon>
        <taxon>Ericoideae</taxon>
        <taxon>Rhodoreae</taxon>
        <taxon>Rhododendron</taxon>
    </lineage>
</organism>
<gene>
    <name evidence="4" type="ORF">C3L33_16829</name>
</gene>
<accession>A0A6A4KZS4</accession>
<dbReference type="Proteomes" id="UP000428333">
    <property type="component" value="Linkage Group LG10"/>
</dbReference>
<feature type="non-terminal residue" evidence="4">
    <location>
        <position position="1"/>
    </location>
</feature>
<name>A0A6A4KZS4_9ERIC</name>
<reference evidence="4 5" key="1">
    <citation type="journal article" date="2019" name="Genome Biol. Evol.">
        <title>The Rhododendron genome and chromosomal organization provide insight into shared whole-genome duplications across the heath family (Ericaceae).</title>
        <authorList>
            <person name="Soza V.L."/>
            <person name="Lindsley D."/>
            <person name="Waalkes A."/>
            <person name="Ramage E."/>
            <person name="Patwardhan R.P."/>
            <person name="Burton J.N."/>
            <person name="Adey A."/>
            <person name="Kumar A."/>
            <person name="Qiu R."/>
            <person name="Shendure J."/>
            <person name="Hall B."/>
        </authorList>
    </citation>
    <scope>NUCLEOTIDE SEQUENCE [LARGE SCALE GENOMIC DNA]</scope>
    <source>
        <strain evidence="4">RSF 1966-606</strain>
    </source>
</reference>
<dbReference type="Gene3D" id="3.40.630.10">
    <property type="entry name" value="Zn peptidases"/>
    <property type="match status" value="2"/>
</dbReference>
<dbReference type="Pfam" id="PF02127">
    <property type="entry name" value="Peptidase_M18"/>
    <property type="match status" value="3"/>
</dbReference>
<sequence>MSKDFNVPPVIFPSGGNPSTAAATQHRRLPTAPFQPPRSSPNPNPNPNSIPFMSFDIGSAAAASSFSAPQFAAPGPIGIGGGLGFDDEPPLLEELGINTRQIWTKTISILNPLKVNLICTRTPTFPLMLPVIIKLKVLPRELIPNGGDSSPAPPPAPPAAVNTSVLFSKLPRPSPFSNPNYSLCYTRTRKPSLSRRLCSNSDSIPEGSPTSGASASIVVVFWIISTNLGLNFMLQSSTPELLDDEINIELYRGGNGFHVIAAHTDSPCLKLKPKSASSKSGYLMSMCKLMEVVYGIHGHLLIRTVNKDGFKPNLETHLVPLLATKLEDTSLDPKEKNASTMDDHSPLALVFLTTLYLSIGMTGFLLYTSATSVAMLLQDQILSDELSCGIEDIASMELNICDTQPSCLGGANSEFIFSGRLDNLASSYCALRALIDSSGTPGDLSSEHAIRMIALFDNEELSLVEVKLLGGFRSAQGAGAPTMFEAMRRIVGCLAQEYVEGAFERAIRRSFLGKSDSVQLMRPEFSVWFAYRVVSADMAHGVHPNFMDKHEEHHRPELQKGLVIKHNANQRYATSGVTAFLFKEVAKIHNLPTQEFVVRNDMGCGSTIGPILASGVGIRTVDCGIAQLSMHSIREICAKDDIDIAYKHFKAFYQTDFLILELHKCDSFTTIANAKDLKYHEKTKLIVDKFIATFIRIAENEVVLEQVALLFLIAPKEMIHKP</sequence>
<evidence type="ECO:0000313" key="4">
    <source>
        <dbReference type="EMBL" id="KAE9451270.1"/>
    </source>
</evidence>
<proteinExistence type="predicted"/>
<keyword evidence="5" id="KW-1185">Reference proteome</keyword>
<comment type="caution">
    <text evidence="4">The sequence shown here is derived from an EMBL/GenBank/DDBJ whole genome shotgun (WGS) entry which is preliminary data.</text>
</comment>
<dbReference type="AlphaFoldDB" id="A0A6A4KZS4"/>
<protein>
    <recommendedName>
        <fullName evidence="2">aspartyl aminopeptidase</fullName>
        <ecNumber evidence="2">3.4.11.21</ecNumber>
    </recommendedName>
</protein>
<dbReference type="GO" id="GO:0006508">
    <property type="term" value="P:proteolysis"/>
    <property type="evidence" value="ECO:0007669"/>
    <property type="project" value="InterPro"/>
</dbReference>
<feature type="region of interest" description="Disordered" evidence="3">
    <location>
        <begin position="1"/>
        <end position="51"/>
    </location>
</feature>
<dbReference type="PANTHER" id="PTHR28570:SF3">
    <property type="entry name" value="ASPARTYL AMINOPEPTIDASE"/>
    <property type="match status" value="1"/>
</dbReference>
<evidence type="ECO:0000313" key="5">
    <source>
        <dbReference type="Proteomes" id="UP000428333"/>
    </source>
</evidence>
<dbReference type="SUPFAM" id="SSF53187">
    <property type="entry name" value="Zn-dependent exopeptidases"/>
    <property type="match status" value="1"/>
</dbReference>
<dbReference type="GO" id="GO:0008270">
    <property type="term" value="F:zinc ion binding"/>
    <property type="evidence" value="ECO:0007669"/>
    <property type="project" value="InterPro"/>
</dbReference>
<evidence type="ECO:0000256" key="3">
    <source>
        <dbReference type="SAM" id="MobiDB-lite"/>
    </source>
</evidence>
<dbReference type="InterPro" id="IPR001948">
    <property type="entry name" value="Peptidase_M18"/>
</dbReference>
<dbReference type="PANTHER" id="PTHR28570">
    <property type="entry name" value="ASPARTYL AMINOPEPTIDASE"/>
    <property type="match status" value="1"/>
</dbReference>
<comment type="catalytic activity">
    <reaction evidence="1">
        <text>Release of an N-terminal aspartate or glutamate from a peptide, with a preference for aspartate.</text>
        <dbReference type="EC" id="3.4.11.21"/>
    </reaction>
</comment>